<reference evidence="2 3" key="1">
    <citation type="submission" date="2015-03" db="EMBL/GenBank/DDBJ databases">
        <title>RNA-seq based gene annotation and comparative genomics of four Zymoseptoria species reveal species-specific pathogenicity related genes and transposable element activity.</title>
        <authorList>
            <person name="Grandaubert J."/>
            <person name="Bhattacharyya A."/>
            <person name="Stukenbrock E.H."/>
        </authorList>
    </citation>
    <scope>NUCLEOTIDE SEQUENCE [LARGE SCALE GENOMIC DNA]</scope>
    <source>
        <strain evidence="2 3">Zb18110</strain>
    </source>
</reference>
<name>A0A0F4G5Z6_9PEZI</name>
<feature type="domain" description="2,6-dihydroxypyridine 3-monooxygenase substrate binding" evidence="1">
    <location>
        <begin position="140"/>
        <end position="269"/>
    </location>
</feature>
<protein>
    <recommendedName>
        <fullName evidence="1">2,6-dihydroxypyridine 3-monooxygenase substrate binding domain-containing protein</fullName>
    </recommendedName>
</protein>
<sequence length="382" mass="42882">MASIGTSISRSHANDSKPDIVIIGGSLGGLFAGVAFKAHGLTRSPQFLLDNQGAGIVAGGDTIEFFKRYDRTGKLVAVPSHKRIYLDQKGDIIHEEVNRQNMTSWDLFYYLLRANYDHVDSAFLQGGKLPEVRPSDGTQYAGYVVIRGTVPELEASDAALEVFREGFCFFHAPGIQNLTYTIAGENGNTNTGHRLLNFVWYANFLEGDPALEKLMTDQDGRRRHITIPPGKIAWDVWEMLESKAHDRLPPQMAEMARKTRTPSVQCITDVVSPQNLYLDDKVVLIGDSLAGFRPHTVASTSKAAFNVMSLVDWLDDKIDRSRFVTQAIEYARLIQSRGVCIGNRSQFETLPVEEYIKDRNLMSTKRWEDTYPEWTRKGLECV</sequence>
<dbReference type="Pfam" id="PF22607">
    <property type="entry name" value="FAD_binding-like"/>
    <property type="match status" value="1"/>
</dbReference>
<accession>A0A0F4G5Z6</accession>
<dbReference type="OrthoDB" id="16820at2759"/>
<dbReference type="InterPro" id="IPR053212">
    <property type="entry name" value="DHP_3-monooxygenase"/>
</dbReference>
<organism evidence="2 3">
    <name type="scientific">Zymoseptoria brevis</name>
    <dbReference type="NCBI Taxonomy" id="1047168"/>
    <lineage>
        <taxon>Eukaryota</taxon>
        <taxon>Fungi</taxon>
        <taxon>Dikarya</taxon>
        <taxon>Ascomycota</taxon>
        <taxon>Pezizomycotina</taxon>
        <taxon>Dothideomycetes</taxon>
        <taxon>Dothideomycetidae</taxon>
        <taxon>Mycosphaerellales</taxon>
        <taxon>Mycosphaerellaceae</taxon>
        <taxon>Zymoseptoria</taxon>
    </lineage>
</organism>
<comment type="caution">
    <text evidence="2">The sequence shown here is derived from an EMBL/GenBank/DDBJ whole genome shotgun (WGS) entry which is preliminary data.</text>
</comment>
<keyword evidence="3" id="KW-1185">Reference proteome</keyword>
<evidence type="ECO:0000313" key="2">
    <source>
        <dbReference type="EMBL" id="KJX92768.1"/>
    </source>
</evidence>
<dbReference type="EMBL" id="LAFY01005782">
    <property type="protein sequence ID" value="KJX92768.1"/>
    <property type="molecule type" value="Genomic_DNA"/>
</dbReference>
<dbReference type="InterPro" id="IPR054707">
    <property type="entry name" value="DhpH_subs-bd"/>
</dbReference>
<evidence type="ECO:0000259" key="1">
    <source>
        <dbReference type="Pfam" id="PF22607"/>
    </source>
</evidence>
<dbReference type="Gene3D" id="3.30.9.60">
    <property type="match status" value="1"/>
</dbReference>
<dbReference type="PANTHER" id="PTHR47469">
    <property type="entry name" value="MONOOXYGENASE-LIKE"/>
    <property type="match status" value="1"/>
</dbReference>
<proteinExistence type="predicted"/>
<dbReference type="SUPFAM" id="SSF51905">
    <property type="entry name" value="FAD/NAD(P)-binding domain"/>
    <property type="match status" value="1"/>
</dbReference>
<evidence type="ECO:0000313" key="3">
    <source>
        <dbReference type="Proteomes" id="UP000033647"/>
    </source>
</evidence>
<dbReference type="InterPro" id="IPR036188">
    <property type="entry name" value="FAD/NAD-bd_sf"/>
</dbReference>
<gene>
    <name evidence="2" type="ORF">TI39_contig5827g00006</name>
</gene>
<dbReference type="SUPFAM" id="SSF54373">
    <property type="entry name" value="FAD-linked reductases, C-terminal domain"/>
    <property type="match status" value="1"/>
</dbReference>
<dbReference type="Proteomes" id="UP000033647">
    <property type="component" value="Unassembled WGS sequence"/>
</dbReference>
<dbReference type="STRING" id="1047168.A0A0F4G5Z6"/>
<dbReference type="PANTHER" id="PTHR47469:SF2">
    <property type="entry name" value="OS06G0597600 PROTEIN"/>
    <property type="match status" value="1"/>
</dbReference>
<dbReference type="AlphaFoldDB" id="A0A0F4G5Z6"/>